<dbReference type="EMBL" id="AVCK01000038">
    <property type="protein sequence ID" value="KFN43767.1"/>
    <property type="molecule type" value="Genomic_DNA"/>
</dbReference>
<dbReference type="InterPro" id="IPR050469">
    <property type="entry name" value="Diguanylate_Cyclase"/>
</dbReference>
<dbReference type="InterPro" id="IPR029787">
    <property type="entry name" value="Nucleotide_cyclase"/>
</dbReference>
<evidence type="ECO:0000259" key="5">
    <source>
        <dbReference type="PROSITE" id="PS50887"/>
    </source>
</evidence>
<keyword evidence="4" id="KW-1133">Transmembrane helix</keyword>
<protein>
    <recommendedName>
        <fullName evidence="2">diguanylate cyclase</fullName>
        <ecNumber evidence="2">2.7.7.65</ecNumber>
    </recommendedName>
</protein>
<feature type="domain" description="GGDEF" evidence="5">
    <location>
        <begin position="325"/>
        <end position="452"/>
    </location>
</feature>
<gene>
    <name evidence="6" type="ORF">N787_13875</name>
</gene>
<dbReference type="PANTHER" id="PTHR45138:SF9">
    <property type="entry name" value="DIGUANYLATE CYCLASE DGCM-RELATED"/>
    <property type="match status" value="1"/>
</dbReference>
<accession>A0A091AWW1</accession>
<evidence type="ECO:0000256" key="1">
    <source>
        <dbReference type="ARBA" id="ARBA00001946"/>
    </source>
</evidence>
<dbReference type="RefSeq" id="WP_034213915.1">
    <property type="nucleotide sequence ID" value="NZ_AVCK01000038.1"/>
</dbReference>
<evidence type="ECO:0000256" key="2">
    <source>
        <dbReference type="ARBA" id="ARBA00012528"/>
    </source>
</evidence>
<feature type="transmembrane region" description="Helical" evidence="4">
    <location>
        <begin position="148"/>
        <end position="170"/>
    </location>
</feature>
<feature type="transmembrane region" description="Helical" evidence="4">
    <location>
        <begin position="79"/>
        <end position="100"/>
    </location>
</feature>
<proteinExistence type="predicted"/>
<reference evidence="6 7" key="1">
    <citation type="submission" date="2013-09" db="EMBL/GenBank/DDBJ databases">
        <title>Genome sequencing of Arenimonas metalli.</title>
        <authorList>
            <person name="Chen F."/>
            <person name="Wang G."/>
        </authorList>
    </citation>
    <scope>NUCLEOTIDE SEQUENCE [LARGE SCALE GENOMIC DNA]</scope>
    <source>
        <strain evidence="6 7">CF5-1</strain>
    </source>
</reference>
<dbReference type="SMART" id="SM00267">
    <property type="entry name" value="GGDEF"/>
    <property type="match status" value="1"/>
</dbReference>
<dbReference type="EC" id="2.7.7.65" evidence="2"/>
<dbReference type="SUPFAM" id="SSF55073">
    <property type="entry name" value="Nucleotide cyclase"/>
    <property type="match status" value="1"/>
</dbReference>
<evidence type="ECO:0000256" key="4">
    <source>
        <dbReference type="SAM" id="Phobius"/>
    </source>
</evidence>
<dbReference type="Gene3D" id="3.30.70.270">
    <property type="match status" value="1"/>
</dbReference>
<dbReference type="GO" id="GO:0043709">
    <property type="term" value="P:cell adhesion involved in single-species biofilm formation"/>
    <property type="evidence" value="ECO:0007669"/>
    <property type="project" value="TreeGrafter"/>
</dbReference>
<feature type="transmembrane region" description="Helical" evidence="4">
    <location>
        <begin position="256"/>
        <end position="278"/>
    </location>
</feature>
<feature type="transmembrane region" description="Helical" evidence="4">
    <location>
        <begin position="224"/>
        <end position="244"/>
    </location>
</feature>
<evidence type="ECO:0000256" key="3">
    <source>
        <dbReference type="ARBA" id="ARBA00034247"/>
    </source>
</evidence>
<dbReference type="AlphaFoldDB" id="A0A091AWW1"/>
<feature type="transmembrane region" description="Helical" evidence="4">
    <location>
        <begin position="182"/>
        <end position="203"/>
    </location>
</feature>
<keyword evidence="4" id="KW-0472">Membrane</keyword>
<dbReference type="OrthoDB" id="9803824at2"/>
<dbReference type="NCBIfam" id="TIGR00254">
    <property type="entry name" value="GGDEF"/>
    <property type="match status" value="1"/>
</dbReference>
<dbReference type="Pfam" id="PF00990">
    <property type="entry name" value="GGDEF"/>
    <property type="match status" value="1"/>
</dbReference>
<name>A0A091AWW1_9GAMM</name>
<dbReference type="InterPro" id="IPR043128">
    <property type="entry name" value="Rev_trsase/Diguanyl_cyclase"/>
</dbReference>
<dbReference type="PATRIC" id="fig|1384056.3.peg.2118"/>
<feature type="transmembrane region" description="Helical" evidence="4">
    <location>
        <begin position="47"/>
        <end position="67"/>
    </location>
</feature>
<feature type="transmembrane region" description="Helical" evidence="4">
    <location>
        <begin position="12"/>
        <end position="35"/>
    </location>
</feature>
<sequence>MSNPRVVAGFRRVAIGAALFSVAVAVMVLFGWWLGSEALKSVLPGQATMKINTAIGLGVCGLALLACQWPRTRGGPASGLLSLFVMALGLATMAQFLWGIDLGIDTLFHDDAQAFERGRIPGRMSELTTLAFALLGLAGVASCSPRRLALAQACVLGVVLIALYAMSTYGYQMASRTAVTPFFPVAIHTAVVLLALALGWLAARPEEGMMRVLSSDSFGGVLTRRALLPSLLIPSVLAFGAQWLQSNEVLTPQATLTLLAVASGGLVAWLVWSVGALLDRIEGERRLVRGLREDAHTDALTRLGNRRAFQQAIEGMLLQRRESDSDFALLMIDIDHFKRYNDSHGHPAGDEVLRLVGVALRAALRPGDVAARFGGEEFAVLLPGISGALAVKVAERIRRDLERTAWPHEPVTVSIGAAQATHEEEPAHLVARADATLYRAKREGRNRVVLDA</sequence>
<dbReference type="GO" id="GO:0052621">
    <property type="term" value="F:diguanylate cyclase activity"/>
    <property type="evidence" value="ECO:0007669"/>
    <property type="project" value="UniProtKB-EC"/>
</dbReference>
<dbReference type="PANTHER" id="PTHR45138">
    <property type="entry name" value="REGULATORY COMPONENTS OF SENSORY TRANSDUCTION SYSTEM"/>
    <property type="match status" value="1"/>
</dbReference>
<dbReference type="GO" id="GO:0005886">
    <property type="term" value="C:plasma membrane"/>
    <property type="evidence" value="ECO:0007669"/>
    <property type="project" value="TreeGrafter"/>
</dbReference>
<evidence type="ECO:0000313" key="7">
    <source>
        <dbReference type="Proteomes" id="UP000029393"/>
    </source>
</evidence>
<dbReference type="Proteomes" id="UP000029393">
    <property type="component" value="Unassembled WGS sequence"/>
</dbReference>
<dbReference type="CDD" id="cd01949">
    <property type="entry name" value="GGDEF"/>
    <property type="match status" value="1"/>
</dbReference>
<keyword evidence="4" id="KW-0812">Transmembrane</keyword>
<dbReference type="InterPro" id="IPR000160">
    <property type="entry name" value="GGDEF_dom"/>
</dbReference>
<dbReference type="GO" id="GO:1902201">
    <property type="term" value="P:negative regulation of bacterial-type flagellum-dependent cell motility"/>
    <property type="evidence" value="ECO:0007669"/>
    <property type="project" value="TreeGrafter"/>
</dbReference>
<comment type="catalytic activity">
    <reaction evidence="3">
        <text>2 GTP = 3',3'-c-di-GMP + 2 diphosphate</text>
        <dbReference type="Rhea" id="RHEA:24898"/>
        <dbReference type="ChEBI" id="CHEBI:33019"/>
        <dbReference type="ChEBI" id="CHEBI:37565"/>
        <dbReference type="ChEBI" id="CHEBI:58805"/>
        <dbReference type="EC" id="2.7.7.65"/>
    </reaction>
</comment>
<comment type="caution">
    <text evidence="6">The sequence shown here is derived from an EMBL/GenBank/DDBJ whole genome shotgun (WGS) entry which is preliminary data.</text>
</comment>
<comment type="cofactor">
    <cofactor evidence="1">
        <name>Mg(2+)</name>
        <dbReference type="ChEBI" id="CHEBI:18420"/>
    </cofactor>
</comment>
<dbReference type="FunFam" id="3.30.70.270:FF:000001">
    <property type="entry name" value="Diguanylate cyclase domain protein"/>
    <property type="match status" value="1"/>
</dbReference>
<dbReference type="eggNOG" id="COG3706">
    <property type="taxonomic scope" value="Bacteria"/>
</dbReference>
<dbReference type="STRING" id="1384056.N787_13875"/>
<feature type="transmembrane region" description="Helical" evidence="4">
    <location>
        <begin position="120"/>
        <end position="141"/>
    </location>
</feature>
<organism evidence="6 7">
    <name type="scientific">Arenimonas metalli CF5-1</name>
    <dbReference type="NCBI Taxonomy" id="1384056"/>
    <lineage>
        <taxon>Bacteria</taxon>
        <taxon>Pseudomonadati</taxon>
        <taxon>Pseudomonadota</taxon>
        <taxon>Gammaproteobacteria</taxon>
        <taxon>Lysobacterales</taxon>
        <taxon>Lysobacteraceae</taxon>
        <taxon>Arenimonas</taxon>
    </lineage>
</organism>
<keyword evidence="7" id="KW-1185">Reference proteome</keyword>
<dbReference type="PROSITE" id="PS50887">
    <property type="entry name" value="GGDEF"/>
    <property type="match status" value="1"/>
</dbReference>
<evidence type="ECO:0000313" key="6">
    <source>
        <dbReference type="EMBL" id="KFN43767.1"/>
    </source>
</evidence>